<dbReference type="AlphaFoldDB" id="A0AAJ6B183"/>
<evidence type="ECO:0000313" key="2">
    <source>
        <dbReference type="EMBL" id="WEK05049.1"/>
    </source>
</evidence>
<accession>A0AAJ6B183</accession>
<keyword evidence="1" id="KW-0812">Transmembrane</keyword>
<keyword evidence="1" id="KW-0472">Membrane</keyword>
<dbReference type="EMBL" id="CP119312">
    <property type="protein sequence ID" value="WEK05049.1"/>
    <property type="molecule type" value="Genomic_DNA"/>
</dbReference>
<evidence type="ECO:0000256" key="1">
    <source>
        <dbReference type="SAM" id="Phobius"/>
    </source>
</evidence>
<proteinExistence type="predicted"/>
<evidence type="ECO:0000313" key="3">
    <source>
        <dbReference type="Proteomes" id="UP001217476"/>
    </source>
</evidence>
<organism evidence="2 3">
    <name type="scientific">Candidatus Devosia phytovorans</name>
    <dbReference type="NCBI Taxonomy" id="3121372"/>
    <lineage>
        <taxon>Bacteria</taxon>
        <taxon>Pseudomonadati</taxon>
        <taxon>Pseudomonadota</taxon>
        <taxon>Alphaproteobacteria</taxon>
        <taxon>Hyphomicrobiales</taxon>
        <taxon>Devosiaceae</taxon>
        <taxon>Devosia</taxon>
    </lineage>
</organism>
<dbReference type="Proteomes" id="UP001217476">
    <property type="component" value="Chromosome"/>
</dbReference>
<reference evidence="2" key="1">
    <citation type="submission" date="2023-03" db="EMBL/GenBank/DDBJ databases">
        <title>Andean soil-derived lignocellulolytic bacterial consortium as a source of novel taxa and putative plastic-active enzymes.</title>
        <authorList>
            <person name="Diaz-Garcia L."/>
            <person name="Chuvochina M."/>
            <person name="Feuerriegel G."/>
            <person name="Bunk B."/>
            <person name="Sproer C."/>
            <person name="Streit W.R."/>
            <person name="Rodriguez L.M."/>
            <person name="Overmann J."/>
            <person name="Jimenez D.J."/>
        </authorList>
    </citation>
    <scope>NUCLEOTIDE SEQUENCE</scope>
    <source>
        <strain evidence="2">MAG 4196</strain>
    </source>
</reference>
<protein>
    <submittedName>
        <fullName evidence="2">Uncharacterized protein</fullName>
    </submittedName>
</protein>
<sequence length="65" mass="7292">MGEIIVTWAPLVLIVIAVAITGRMSVKSYSNHVARVEEINKDLVVMTQEMVAELRAIKQLLKDQK</sequence>
<feature type="transmembrane region" description="Helical" evidence="1">
    <location>
        <begin position="6"/>
        <end position="26"/>
    </location>
</feature>
<name>A0AAJ6B183_9HYPH</name>
<gene>
    <name evidence="2" type="ORF">P0Y65_02000</name>
</gene>
<keyword evidence="1" id="KW-1133">Transmembrane helix</keyword>